<proteinExistence type="predicted"/>
<dbReference type="EMBL" id="DTQM01000186">
    <property type="protein sequence ID" value="HGC43449.1"/>
    <property type="molecule type" value="Genomic_DNA"/>
</dbReference>
<evidence type="ECO:0000259" key="1">
    <source>
        <dbReference type="Pfam" id="PF04773"/>
    </source>
</evidence>
<comment type="caution">
    <text evidence="2">The sequence shown here is derived from an EMBL/GenBank/DDBJ whole genome shotgun (WGS) entry which is preliminary data.</text>
</comment>
<dbReference type="InterPro" id="IPR006860">
    <property type="entry name" value="FecR"/>
</dbReference>
<name>A0A8J4HAU3_9PROT</name>
<gene>
    <name evidence="2" type="ORF">ENY07_09570</name>
</gene>
<feature type="domain" description="FecR protein" evidence="1">
    <location>
        <begin position="113"/>
        <end position="195"/>
    </location>
</feature>
<organism evidence="2">
    <name type="scientific">Acidicaldus sp</name>
    <dbReference type="NCBI Taxonomy" id="1872105"/>
    <lineage>
        <taxon>Bacteria</taxon>
        <taxon>Pseudomonadati</taxon>
        <taxon>Pseudomonadota</taxon>
        <taxon>Alphaproteobacteria</taxon>
        <taxon>Acetobacterales</taxon>
        <taxon>Acetobacteraceae</taxon>
        <taxon>Acidicaldus</taxon>
    </lineage>
</organism>
<reference evidence="2" key="1">
    <citation type="journal article" date="2020" name="mSystems">
        <title>Genome- and Community-Level Interaction Insights into Carbon Utilization and Element Cycling Functions of Hydrothermarchaeota in Hydrothermal Sediment.</title>
        <authorList>
            <person name="Zhou Z."/>
            <person name="Liu Y."/>
            <person name="Xu W."/>
            <person name="Pan J."/>
            <person name="Luo Z.H."/>
            <person name="Li M."/>
        </authorList>
    </citation>
    <scope>NUCLEOTIDE SEQUENCE</scope>
    <source>
        <strain evidence="2">SpSt-997</strain>
    </source>
</reference>
<dbReference type="AlphaFoldDB" id="A0A8J4HAU3"/>
<dbReference type="InterPro" id="IPR046535">
    <property type="entry name" value="DUF6600"/>
</dbReference>
<evidence type="ECO:0000313" key="2">
    <source>
        <dbReference type="EMBL" id="HGC43449.1"/>
    </source>
</evidence>
<dbReference type="Pfam" id="PF04773">
    <property type="entry name" value="FecR"/>
    <property type="match status" value="1"/>
</dbReference>
<sequence>MAAARLPIAAARPHFPAMRVHLKQARRRVQARGRVVARATLAGLMLLGLAATPTRAAVPAQGGASPESVAPESVAPPGRVGRIAALRGAVALRQVGGGVAPARQNDPLTSASVVETGAGAQVKLEIGPSRLWLDQRSRLAIDRLDDQHFIATLSAGALFLDVRDPQPGEGWYVLTARATLVVRRTGRFVINAGDATQPSRFSALDAPADLVTEGRTMHLGVERSAAFLGTAPPYRGGIGDLVVDDFTALMGQHDPAEYASSPPVFALPPRVAAMTGGETLMQLGNWANNPAFGPLWYPPVGPGWAPYAQGGIWTYVAPWGWTWLSSESWGFAPFHYGRWVAIDGTWAWAPEIANAPLNAPPIYAPALVTFLGTNAGVGIGSGFGFAFGLPSAYPFAPLAWAPLWPGEFYLPPYPVNSTYLRAVNRANVADPDHPVAPDPAHLAARPGAVSSAALAAASLPARAAPSASRPGRATTEAVVDEQHVSAEHVMARVRPGFARAMAARSAAAARAGFAARTTSLTGLPARPHASSHH</sequence>
<accession>A0A8J4HAU3</accession>
<protein>
    <recommendedName>
        <fullName evidence="1">FecR protein domain-containing protein</fullName>
    </recommendedName>
</protein>
<dbReference type="Pfam" id="PF20245">
    <property type="entry name" value="DUF6600"/>
    <property type="match status" value="1"/>
</dbReference>